<evidence type="ECO:0000313" key="1">
    <source>
        <dbReference type="EMBL" id="ETV66541.1"/>
    </source>
</evidence>
<name>W4FI97_APHAT</name>
<dbReference type="RefSeq" id="XP_009843912.1">
    <property type="nucleotide sequence ID" value="XM_009845610.1"/>
</dbReference>
<dbReference type="GeneID" id="20818980"/>
<dbReference type="EMBL" id="KI913209">
    <property type="protein sequence ID" value="ETV66541.1"/>
    <property type="molecule type" value="Genomic_DNA"/>
</dbReference>
<reference evidence="1" key="1">
    <citation type="submission" date="2013-12" db="EMBL/GenBank/DDBJ databases">
        <title>The Genome Sequence of Aphanomyces astaci APO3.</title>
        <authorList>
            <consortium name="The Broad Institute Genomics Platform"/>
            <person name="Russ C."/>
            <person name="Tyler B."/>
            <person name="van West P."/>
            <person name="Dieguez-Uribeondo J."/>
            <person name="Young S.K."/>
            <person name="Zeng Q."/>
            <person name="Gargeya S."/>
            <person name="Fitzgerald M."/>
            <person name="Abouelleil A."/>
            <person name="Alvarado L."/>
            <person name="Chapman S.B."/>
            <person name="Gainer-Dewar J."/>
            <person name="Goldberg J."/>
            <person name="Griggs A."/>
            <person name="Gujja S."/>
            <person name="Hansen M."/>
            <person name="Howarth C."/>
            <person name="Imamovic A."/>
            <person name="Ireland A."/>
            <person name="Larimer J."/>
            <person name="McCowan C."/>
            <person name="Murphy C."/>
            <person name="Pearson M."/>
            <person name="Poon T.W."/>
            <person name="Priest M."/>
            <person name="Roberts A."/>
            <person name="Saif S."/>
            <person name="Shea T."/>
            <person name="Sykes S."/>
            <person name="Wortman J."/>
            <person name="Nusbaum C."/>
            <person name="Birren B."/>
        </authorList>
    </citation>
    <scope>NUCLEOTIDE SEQUENCE [LARGE SCALE GENOMIC DNA]</scope>
    <source>
        <strain evidence="1">APO3</strain>
    </source>
</reference>
<gene>
    <name evidence="1" type="ORF">H257_16984</name>
</gene>
<dbReference type="VEuPathDB" id="FungiDB:H257_16984"/>
<proteinExistence type="predicted"/>
<organism evidence="1">
    <name type="scientific">Aphanomyces astaci</name>
    <name type="common">Crayfish plague agent</name>
    <dbReference type="NCBI Taxonomy" id="112090"/>
    <lineage>
        <taxon>Eukaryota</taxon>
        <taxon>Sar</taxon>
        <taxon>Stramenopiles</taxon>
        <taxon>Oomycota</taxon>
        <taxon>Saprolegniomycetes</taxon>
        <taxon>Saprolegniales</taxon>
        <taxon>Verrucalvaceae</taxon>
        <taxon>Aphanomyces</taxon>
    </lineage>
</organism>
<accession>W4FI97</accession>
<protein>
    <submittedName>
        <fullName evidence="1">Uncharacterized protein</fullName>
    </submittedName>
</protein>
<dbReference type="AlphaFoldDB" id="W4FI97"/>
<sequence>MQYISVECVATNMGATQRPCPLFENNVMSWSAINLLWRPCSTRRQAYPELKFKRSDDPSPQYATNALLDCAASEGVLAVDLKYRVWNPQYSRFLHLDWNCCRGAPTDDAMCGR</sequence>